<dbReference type="OrthoDB" id="194359at2"/>
<proteinExistence type="predicted"/>
<dbReference type="Proteomes" id="UP000223749">
    <property type="component" value="Chromosome"/>
</dbReference>
<sequence length="174" mass="19484">MKAHNGMRPHDIVVLLKIIAFQGNHWLSKDLSATLFISPSEISESLNRSMIAGLLSPDKKKVMKNAMLKFIENGLRFVFPAELGAIERGMPTGHSAPVLKEFFSSSEDYVWPFPSGKSKGQSINPLYANQARAAELDRHLYDMLALVDAIRIGKVRECEKAVELLKMYFNGIYA</sequence>
<keyword evidence="2" id="KW-1185">Reference proteome</keyword>
<reference evidence="1 2" key="1">
    <citation type="submission" date="2017-10" db="EMBL/GenBank/DDBJ databases">
        <title>Whole genome of Pedobacter ginsengisoli T01R-27 isolated from tomato rhizosphere.</title>
        <authorList>
            <person name="Weon H.-Y."/>
            <person name="Lee S.A."/>
            <person name="Sang M.K."/>
            <person name="Song J."/>
        </authorList>
    </citation>
    <scope>NUCLEOTIDE SEQUENCE [LARGE SCALE GENOMIC DNA]</scope>
    <source>
        <strain evidence="1 2">T01R-27</strain>
    </source>
</reference>
<dbReference type="EMBL" id="CP024091">
    <property type="protein sequence ID" value="ATP57452.1"/>
    <property type="molecule type" value="Genomic_DNA"/>
</dbReference>
<dbReference type="KEGG" id="pgs:CPT03_13705"/>
<gene>
    <name evidence="1" type="ORF">CPT03_13705</name>
</gene>
<organism evidence="1 2">
    <name type="scientific">Pedobacter ginsengisoli</name>
    <dbReference type="NCBI Taxonomy" id="363852"/>
    <lineage>
        <taxon>Bacteria</taxon>
        <taxon>Pseudomonadati</taxon>
        <taxon>Bacteroidota</taxon>
        <taxon>Sphingobacteriia</taxon>
        <taxon>Sphingobacteriales</taxon>
        <taxon>Sphingobacteriaceae</taxon>
        <taxon>Pedobacter</taxon>
    </lineage>
</organism>
<dbReference type="RefSeq" id="WP_048903954.1">
    <property type="nucleotide sequence ID" value="NZ_CP024091.1"/>
</dbReference>
<dbReference type="AlphaFoldDB" id="A0A2D1U791"/>
<protein>
    <submittedName>
        <fullName evidence="1">Uncharacterized protein</fullName>
    </submittedName>
</protein>
<accession>A0A2D1U791</accession>
<evidence type="ECO:0000313" key="1">
    <source>
        <dbReference type="EMBL" id="ATP57452.1"/>
    </source>
</evidence>
<evidence type="ECO:0000313" key="2">
    <source>
        <dbReference type="Proteomes" id="UP000223749"/>
    </source>
</evidence>
<name>A0A2D1U791_9SPHI</name>